<dbReference type="SUPFAM" id="SSF55874">
    <property type="entry name" value="ATPase domain of HSP90 chaperone/DNA topoisomerase II/histidine kinase"/>
    <property type="match status" value="1"/>
</dbReference>
<evidence type="ECO:0000256" key="2">
    <source>
        <dbReference type="SAM" id="MobiDB-lite"/>
    </source>
</evidence>
<dbReference type="Pfam" id="PF13581">
    <property type="entry name" value="HATPase_c_2"/>
    <property type="match status" value="1"/>
</dbReference>
<dbReference type="AlphaFoldDB" id="A0A841IHF6"/>
<keyword evidence="1" id="KW-0723">Serine/threonine-protein kinase</keyword>
<gene>
    <name evidence="4" type="ORF">FHS13_000087</name>
</gene>
<dbReference type="RefSeq" id="WP_184285642.1">
    <property type="nucleotide sequence ID" value="NZ_JACHJO010000001.1"/>
</dbReference>
<dbReference type="Gene3D" id="3.30.565.10">
    <property type="entry name" value="Histidine kinase-like ATPase, C-terminal domain"/>
    <property type="match status" value="1"/>
</dbReference>
<dbReference type="InterPro" id="IPR036890">
    <property type="entry name" value="HATPase_C_sf"/>
</dbReference>
<dbReference type="EMBL" id="JACHJO010000001">
    <property type="protein sequence ID" value="MBB6118159.1"/>
    <property type="molecule type" value="Genomic_DNA"/>
</dbReference>
<dbReference type="InterPro" id="IPR050267">
    <property type="entry name" value="Anti-sigma-factor_SerPK"/>
</dbReference>
<dbReference type="PANTHER" id="PTHR35526:SF3">
    <property type="entry name" value="ANTI-SIGMA-F FACTOR RSBW"/>
    <property type="match status" value="1"/>
</dbReference>
<feature type="compositionally biased region" description="Polar residues" evidence="2">
    <location>
        <begin position="1"/>
        <end position="11"/>
    </location>
</feature>
<dbReference type="CDD" id="cd16936">
    <property type="entry name" value="HATPase_RsbW-like"/>
    <property type="match status" value="1"/>
</dbReference>
<accession>A0A841IHF6</accession>
<evidence type="ECO:0000256" key="1">
    <source>
        <dbReference type="ARBA" id="ARBA00022527"/>
    </source>
</evidence>
<protein>
    <submittedName>
        <fullName evidence="4">Anti-sigma regulatory factor (Ser/Thr protein kinase)</fullName>
    </submittedName>
</protein>
<dbReference type="PANTHER" id="PTHR35526">
    <property type="entry name" value="ANTI-SIGMA-F FACTOR RSBW-RELATED"/>
    <property type="match status" value="1"/>
</dbReference>
<evidence type="ECO:0000313" key="4">
    <source>
        <dbReference type="EMBL" id="MBB6118159.1"/>
    </source>
</evidence>
<feature type="region of interest" description="Disordered" evidence="2">
    <location>
        <begin position="1"/>
        <end position="21"/>
    </location>
</feature>
<dbReference type="InterPro" id="IPR003594">
    <property type="entry name" value="HATPase_dom"/>
</dbReference>
<sequence>MNAELVSSESGARSPWPRPLLQETDHRIPGAHWVNPLRTLPIGGCMRTRESVTRAFASLPGSVGAARRLAGETLEDWGLARAVEDVRLVVSELVGNACRHAVPEGTDPSALPVVVRFSLLPEPGTVACLVADSSSTAPNRVDAHHFAESGRGLGLVAAFSRDWGWKPLQGGGKVVWAICEENA</sequence>
<name>A0A841IHF6_9ACTN</name>
<keyword evidence="5" id="KW-1185">Reference proteome</keyword>
<evidence type="ECO:0000313" key="5">
    <source>
        <dbReference type="Proteomes" id="UP000536604"/>
    </source>
</evidence>
<dbReference type="GO" id="GO:0004674">
    <property type="term" value="F:protein serine/threonine kinase activity"/>
    <property type="evidence" value="ECO:0007669"/>
    <property type="project" value="UniProtKB-KW"/>
</dbReference>
<organism evidence="4 5">
    <name type="scientific">Nocardiopsis algeriensis</name>
    <dbReference type="NCBI Taxonomy" id="1478215"/>
    <lineage>
        <taxon>Bacteria</taxon>
        <taxon>Bacillati</taxon>
        <taxon>Actinomycetota</taxon>
        <taxon>Actinomycetes</taxon>
        <taxon>Streptosporangiales</taxon>
        <taxon>Nocardiopsidaceae</taxon>
        <taxon>Nocardiopsis</taxon>
    </lineage>
</organism>
<proteinExistence type="predicted"/>
<feature type="domain" description="Histidine kinase/HSP90-like ATPase" evidence="3">
    <location>
        <begin position="56"/>
        <end position="177"/>
    </location>
</feature>
<reference evidence="4 5" key="1">
    <citation type="submission" date="2020-08" db="EMBL/GenBank/DDBJ databases">
        <title>Genomic Encyclopedia of Type Strains, Phase III (KMG-III): the genomes of soil and plant-associated and newly described type strains.</title>
        <authorList>
            <person name="Whitman W."/>
        </authorList>
    </citation>
    <scope>NUCLEOTIDE SEQUENCE [LARGE SCALE GENOMIC DNA]</scope>
    <source>
        <strain evidence="4 5">CECT 8712</strain>
    </source>
</reference>
<keyword evidence="1" id="KW-0418">Kinase</keyword>
<evidence type="ECO:0000259" key="3">
    <source>
        <dbReference type="Pfam" id="PF13581"/>
    </source>
</evidence>
<comment type="caution">
    <text evidence="4">The sequence shown here is derived from an EMBL/GenBank/DDBJ whole genome shotgun (WGS) entry which is preliminary data.</text>
</comment>
<dbReference type="Proteomes" id="UP000536604">
    <property type="component" value="Unassembled WGS sequence"/>
</dbReference>
<keyword evidence="1" id="KW-0808">Transferase</keyword>